<organism evidence="2 3">
    <name type="scientific">Pythium insidiosum</name>
    <name type="common">Pythiosis disease agent</name>
    <dbReference type="NCBI Taxonomy" id="114742"/>
    <lineage>
        <taxon>Eukaryota</taxon>
        <taxon>Sar</taxon>
        <taxon>Stramenopiles</taxon>
        <taxon>Oomycota</taxon>
        <taxon>Peronosporomycetes</taxon>
        <taxon>Pythiales</taxon>
        <taxon>Pythiaceae</taxon>
        <taxon>Pythium</taxon>
    </lineage>
</organism>
<feature type="compositionally biased region" description="Basic and acidic residues" evidence="1">
    <location>
        <begin position="173"/>
        <end position="187"/>
    </location>
</feature>
<name>A0AAD5LZ01_PYTIN</name>
<sequence>MASQRSTLRAMEADAAVSSDSQSTAGLSLSDAALPAAKESAGLRRQTSSSLSTLASTPTPPASSRELEPQDSMRSRGRACVPAEKHVTFRVTPSVRYFKSSQSASFADDDASHEDAACRTLRRRRIARRFRDGAVMPVPLDGDAPSAIPGGRVLLSKVAESALNRVEAGIRESHDVDAVPRQREKKSVGGSYLASPGSRRRRRVPPRDAAGVSDLMTSARLGPEAQQREIVVSARIASPWLELLHVLESTALDALDAALFACLADPELDATHWLETIETSVEALDENTDGDHEYRRWGKGDSPLWGTLQLKKLRALASTTSKPSLSSASKWLRSTVRSKETGSPTASLSSATERLLIDYGRRTDGSAIASRVVQALASHIGPDHAALGDAVAGYLLQGDSSGSSVVVSVYSSQRRKMKRGISWGVELVPDTLVESMTTVISWFWHAVVGRRLAFQALTYPDFVYGLDTAEAEQDETHCPGCSTAGEQWSI</sequence>
<evidence type="ECO:0000313" key="3">
    <source>
        <dbReference type="Proteomes" id="UP001209570"/>
    </source>
</evidence>
<dbReference type="Proteomes" id="UP001209570">
    <property type="component" value="Unassembled WGS sequence"/>
</dbReference>
<feature type="region of interest" description="Disordered" evidence="1">
    <location>
        <begin position="173"/>
        <end position="213"/>
    </location>
</feature>
<feature type="compositionally biased region" description="Basic and acidic residues" evidence="1">
    <location>
        <begin position="65"/>
        <end position="74"/>
    </location>
</feature>
<dbReference type="AlphaFoldDB" id="A0AAD5LZ01"/>
<reference evidence="2" key="1">
    <citation type="submission" date="2021-12" db="EMBL/GenBank/DDBJ databases">
        <title>Prjna785345.</title>
        <authorList>
            <person name="Rujirawat T."/>
            <person name="Krajaejun T."/>
        </authorList>
    </citation>
    <scope>NUCLEOTIDE SEQUENCE</scope>
    <source>
        <strain evidence="2">Pi057C3</strain>
    </source>
</reference>
<proteinExistence type="predicted"/>
<comment type="caution">
    <text evidence="2">The sequence shown here is derived from an EMBL/GenBank/DDBJ whole genome shotgun (WGS) entry which is preliminary data.</text>
</comment>
<keyword evidence="3" id="KW-1185">Reference proteome</keyword>
<dbReference type="EMBL" id="JAKCXM010000222">
    <property type="protein sequence ID" value="KAJ0398273.1"/>
    <property type="molecule type" value="Genomic_DNA"/>
</dbReference>
<evidence type="ECO:0000313" key="2">
    <source>
        <dbReference type="EMBL" id="KAJ0398273.1"/>
    </source>
</evidence>
<feature type="compositionally biased region" description="Low complexity" evidence="1">
    <location>
        <begin position="47"/>
        <end position="57"/>
    </location>
</feature>
<accession>A0AAD5LZ01</accession>
<gene>
    <name evidence="2" type="ORF">P43SY_003174</name>
</gene>
<feature type="compositionally biased region" description="Polar residues" evidence="1">
    <location>
        <begin position="18"/>
        <end position="27"/>
    </location>
</feature>
<protein>
    <submittedName>
        <fullName evidence="2">Uncharacterized protein</fullName>
    </submittedName>
</protein>
<evidence type="ECO:0000256" key="1">
    <source>
        <dbReference type="SAM" id="MobiDB-lite"/>
    </source>
</evidence>
<feature type="region of interest" description="Disordered" evidence="1">
    <location>
        <begin position="1"/>
        <end position="79"/>
    </location>
</feature>